<dbReference type="Proteomes" id="UP000006316">
    <property type="component" value="Unassembled WGS sequence"/>
</dbReference>
<dbReference type="Pfam" id="PF03845">
    <property type="entry name" value="Spore_permease"/>
    <property type="match status" value="1"/>
</dbReference>
<feature type="transmembrane region" description="Helical" evidence="8">
    <location>
        <begin position="145"/>
        <end position="164"/>
    </location>
</feature>
<dbReference type="RefSeq" id="WP_007086121.1">
    <property type="nucleotide sequence ID" value="NZ_AJLS01000115.1"/>
</dbReference>
<keyword evidence="3" id="KW-0813">Transport</keyword>
<comment type="similarity">
    <text evidence="2">Belongs to the amino acid-polyamine-organocation (APC) superfamily. Spore germination protein (SGP) (TC 2.A.3.9) family.</text>
</comment>
<evidence type="ECO:0000256" key="1">
    <source>
        <dbReference type="ARBA" id="ARBA00004141"/>
    </source>
</evidence>
<feature type="transmembrane region" description="Helical" evidence="8">
    <location>
        <begin position="219"/>
        <end position="248"/>
    </location>
</feature>
<feature type="transmembrane region" description="Helical" evidence="8">
    <location>
        <begin position="188"/>
        <end position="207"/>
    </location>
</feature>
<accession>K6DER4</accession>
<evidence type="ECO:0000256" key="4">
    <source>
        <dbReference type="ARBA" id="ARBA00022544"/>
    </source>
</evidence>
<dbReference type="InterPro" id="IPR004761">
    <property type="entry name" value="Spore_GerAB"/>
</dbReference>
<feature type="transmembrane region" description="Helical" evidence="8">
    <location>
        <begin position="119"/>
        <end position="138"/>
    </location>
</feature>
<dbReference type="GO" id="GO:0016020">
    <property type="term" value="C:membrane"/>
    <property type="evidence" value="ECO:0007669"/>
    <property type="project" value="UniProtKB-SubCell"/>
</dbReference>
<evidence type="ECO:0000256" key="3">
    <source>
        <dbReference type="ARBA" id="ARBA00022448"/>
    </source>
</evidence>
<comment type="subcellular location">
    <subcellularLocation>
        <location evidence="1">Membrane</location>
        <topology evidence="1">Multi-pass membrane protein</topology>
    </subcellularLocation>
</comment>
<feature type="transmembrane region" description="Helical" evidence="8">
    <location>
        <begin position="268"/>
        <end position="293"/>
    </location>
</feature>
<reference evidence="9 10" key="1">
    <citation type="journal article" date="2012" name="Front. Microbiol.">
        <title>Redundancy and modularity in membrane-associated dissimilatory nitrate reduction in Bacillus.</title>
        <authorList>
            <person name="Heylen K."/>
            <person name="Keltjens J."/>
        </authorList>
    </citation>
    <scope>NUCLEOTIDE SEQUENCE [LARGE SCALE GENOMIC DNA]</scope>
    <source>
        <strain evidence="10">LMG 21833T</strain>
    </source>
</reference>
<feature type="transmembrane region" description="Helical" evidence="8">
    <location>
        <begin position="12"/>
        <end position="33"/>
    </location>
</feature>
<evidence type="ECO:0000256" key="5">
    <source>
        <dbReference type="ARBA" id="ARBA00022692"/>
    </source>
</evidence>
<keyword evidence="5 8" id="KW-0812">Transmembrane</keyword>
<evidence type="ECO:0000313" key="9">
    <source>
        <dbReference type="EMBL" id="EKN66553.1"/>
    </source>
</evidence>
<protein>
    <submittedName>
        <fullName evidence="9">Spore germination protein</fullName>
    </submittedName>
</protein>
<keyword evidence="6 8" id="KW-1133">Transmembrane helix</keyword>
<dbReference type="NCBIfam" id="TIGR00912">
    <property type="entry name" value="2A0309"/>
    <property type="match status" value="1"/>
</dbReference>
<dbReference type="PANTHER" id="PTHR34975">
    <property type="entry name" value="SPORE GERMINATION PROTEIN A2"/>
    <property type="match status" value="1"/>
</dbReference>
<evidence type="ECO:0000313" key="10">
    <source>
        <dbReference type="Proteomes" id="UP000006316"/>
    </source>
</evidence>
<dbReference type="PATRIC" id="fig|1117379.3.peg.3240"/>
<comment type="caution">
    <text evidence="9">The sequence shown here is derived from an EMBL/GenBank/DDBJ whole genome shotgun (WGS) entry which is preliminary data.</text>
</comment>
<dbReference type="STRING" id="1117379.BABA_15627"/>
<feature type="transmembrane region" description="Helical" evidence="8">
    <location>
        <begin position="45"/>
        <end position="65"/>
    </location>
</feature>
<name>K6DER4_9BACI</name>
<evidence type="ECO:0000256" key="8">
    <source>
        <dbReference type="SAM" id="Phobius"/>
    </source>
</evidence>
<keyword evidence="10" id="KW-1185">Reference proteome</keyword>
<dbReference type="EMBL" id="AJLS01000115">
    <property type="protein sequence ID" value="EKN66553.1"/>
    <property type="molecule type" value="Genomic_DNA"/>
</dbReference>
<feature type="transmembrane region" description="Helical" evidence="8">
    <location>
        <begin position="305"/>
        <end position="324"/>
    </location>
</feature>
<dbReference type="AlphaFoldDB" id="K6DER4"/>
<dbReference type="GO" id="GO:0009847">
    <property type="term" value="P:spore germination"/>
    <property type="evidence" value="ECO:0007669"/>
    <property type="project" value="InterPro"/>
</dbReference>
<feature type="transmembrane region" description="Helical" evidence="8">
    <location>
        <begin position="336"/>
        <end position="356"/>
    </location>
</feature>
<dbReference type="PANTHER" id="PTHR34975:SF2">
    <property type="entry name" value="SPORE GERMINATION PROTEIN A2"/>
    <property type="match status" value="1"/>
</dbReference>
<dbReference type="eggNOG" id="COG0531">
    <property type="taxonomic scope" value="Bacteria"/>
</dbReference>
<sequence>MIEKGKISYLEVTLIMYATVVTTAILYIPYVTAQHAKRDLWLSPIWGSLSGFLIVMIIVKLSRLFPGKTLIEYGELILGRTIGKIMAFIFLFFLLNDTAIAFREYGEFIESAFLHKTPIIFVTGSIALSCAIAVHGGIETIGRCAMIFLPIVLALYILIYVFLIPDLNVKNIFPIMQDGVMPSIKGSLAPHAWLSQFSLLSFLIPFLRKQEKVMKWGMLSVIASVLTMVFINLGNLFLFGGIISNIHFPVFEAARYISIGSFFEHIESIVIAVWVLGGFVQLSAFFYMLVIGTSQWLTLPSYKPFVLPIGFLIILFSFWSIPSFEDMIRGMGTTVPFYFLTVQLLIPILLLCIALIRRKWANEPLKKR</sequence>
<evidence type="ECO:0000256" key="6">
    <source>
        <dbReference type="ARBA" id="ARBA00022989"/>
    </source>
</evidence>
<evidence type="ECO:0000256" key="2">
    <source>
        <dbReference type="ARBA" id="ARBA00007998"/>
    </source>
</evidence>
<keyword evidence="7 8" id="KW-0472">Membrane</keyword>
<keyword evidence="4" id="KW-0309">Germination</keyword>
<feature type="transmembrane region" description="Helical" evidence="8">
    <location>
        <begin position="77"/>
        <end position="95"/>
    </location>
</feature>
<proteinExistence type="inferred from homology"/>
<organism evidence="9 10">
    <name type="scientific">Neobacillus bataviensis LMG 21833</name>
    <dbReference type="NCBI Taxonomy" id="1117379"/>
    <lineage>
        <taxon>Bacteria</taxon>
        <taxon>Bacillati</taxon>
        <taxon>Bacillota</taxon>
        <taxon>Bacilli</taxon>
        <taxon>Bacillales</taxon>
        <taxon>Bacillaceae</taxon>
        <taxon>Neobacillus</taxon>
    </lineage>
</organism>
<dbReference type="OrthoDB" id="2078716at2"/>
<evidence type="ECO:0000256" key="7">
    <source>
        <dbReference type="ARBA" id="ARBA00023136"/>
    </source>
</evidence>
<gene>
    <name evidence="9" type="ORF">BABA_15627</name>
</gene>